<dbReference type="EMBL" id="JAEACU010000011">
    <property type="protein sequence ID" value="KAH7514441.1"/>
    <property type="molecule type" value="Genomic_DNA"/>
</dbReference>
<name>A0A978UI10_ZIZJJ</name>
<accession>A0A978UI10</accession>
<gene>
    <name evidence="1" type="ORF">FEM48_Zijuj11G0089900</name>
</gene>
<dbReference type="InterPro" id="IPR053085">
    <property type="entry name" value="Jasmonate-induced_protein"/>
</dbReference>
<evidence type="ECO:0000313" key="1">
    <source>
        <dbReference type="EMBL" id="KAH7514441.1"/>
    </source>
</evidence>
<dbReference type="Proteomes" id="UP000813462">
    <property type="component" value="Unassembled WGS sequence"/>
</dbReference>
<evidence type="ECO:0000313" key="2">
    <source>
        <dbReference type="Proteomes" id="UP000813462"/>
    </source>
</evidence>
<sequence>MAANVFGSAVTDETVRTLPPYVEKDVITQTDRAHVALKFFKTADGRADNAVKFVENLKARYGNGVSTLSLVYNATGNTLTYVDSYDWYGHIGESPYPTEIQNGQWGAYLHVHEQGAPSGSVAAVVYRGVNAAGKECDWMYCWNNPWDRWFYNNTVYTEIRDAHHYEEGHWSYIYDKLKDSGLKNDDTWNGCYSTVTTGSDTSPKLEAILTLEGVKSIFHGKNYST</sequence>
<dbReference type="OrthoDB" id="2617878at2759"/>
<dbReference type="InterPro" id="IPR049065">
    <property type="entry name" value="Nakanori"/>
</dbReference>
<proteinExistence type="predicted"/>
<protein>
    <recommendedName>
        <fullName evidence="3">23 kDa jasmonate-induced protein-like</fullName>
    </recommendedName>
</protein>
<dbReference type="PANTHER" id="PTHR36482:SF5">
    <property type="entry name" value="23 KDA JASMONATE-INDUCED PROTEIN-LIKE"/>
    <property type="match status" value="1"/>
</dbReference>
<dbReference type="PANTHER" id="PTHR36482">
    <property type="entry name" value="OSJNBA0024J22.15 PROTEIN"/>
    <property type="match status" value="1"/>
</dbReference>
<dbReference type="AlphaFoldDB" id="A0A978UI10"/>
<comment type="caution">
    <text evidence="1">The sequence shown here is derived from an EMBL/GenBank/DDBJ whole genome shotgun (WGS) entry which is preliminary data.</text>
</comment>
<evidence type="ECO:0008006" key="3">
    <source>
        <dbReference type="Google" id="ProtNLM"/>
    </source>
</evidence>
<organism evidence="1 2">
    <name type="scientific">Ziziphus jujuba var. spinosa</name>
    <dbReference type="NCBI Taxonomy" id="714518"/>
    <lineage>
        <taxon>Eukaryota</taxon>
        <taxon>Viridiplantae</taxon>
        <taxon>Streptophyta</taxon>
        <taxon>Embryophyta</taxon>
        <taxon>Tracheophyta</taxon>
        <taxon>Spermatophyta</taxon>
        <taxon>Magnoliopsida</taxon>
        <taxon>eudicotyledons</taxon>
        <taxon>Gunneridae</taxon>
        <taxon>Pentapetalae</taxon>
        <taxon>rosids</taxon>
        <taxon>fabids</taxon>
        <taxon>Rosales</taxon>
        <taxon>Rhamnaceae</taxon>
        <taxon>Paliureae</taxon>
        <taxon>Ziziphus</taxon>
    </lineage>
</organism>
<dbReference type="Pfam" id="PF21230">
    <property type="entry name" value="Nakanori"/>
    <property type="match status" value="1"/>
</dbReference>
<reference evidence="1" key="1">
    <citation type="journal article" date="2021" name="Front. Plant Sci.">
        <title>Chromosome-Scale Genome Assembly for Chinese Sour Jujube and Insights Into Its Genome Evolution and Domestication Signature.</title>
        <authorList>
            <person name="Shen L.-Y."/>
            <person name="Luo H."/>
            <person name="Wang X.-L."/>
            <person name="Wang X.-M."/>
            <person name="Qiu X.-J."/>
            <person name="Liu H."/>
            <person name="Zhou S.-S."/>
            <person name="Jia K.-H."/>
            <person name="Nie S."/>
            <person name="Bao Y.-T."/>
            <person name="Zhang R.-G."/>
            <person name="Yun Q.-Z."/>
            <person name="Chai Y.-H."/>
            <person name="Lu J.-Y."/>
            <person name="Li Y."/>
            <person name="Zhao S.-W."/>
            <person name="Mao J.-F."/>
            <person name="Jia S.-G."/>
            <person name="Mao Y.-M."/>
        </authorList>
    </citation>
    <scope>NUCLEOTIDE SEQUENCE</scope>
    <source>
        <strain evidence="1">AT0</strain>
        <tissue evidence="1">Leaf</tissue>
    </source>
</reference>